<evidence type="ECO:0000256" key="3">
    <source>
        <dbReference type="ARBA" id="ARBA00022448"/>
    </source>
</evidence>
<dbReference type="EMBL" id="MU827806">
    <property type="protein sequence ID" value="KAJ7325677.1"/>
    <property type="molecule type" value="Genomic_DNA"/>
</dbReference>
<evidence type="ECO:0000256" key="4">
    <source>
        <dbReference type="ARBA" id="ARBA00022692"/>
    </source>
</evidence>
<keyword evidence="5" id="KW-0547">Nucleotide-binding</keyword>
<evidence type="ECO:0000256" key="7">
    <source>
        <dbReference type="ARBA" id="ARBA00022989"/>
    </source>
</evidence>
<evidence type="ECO:0000313" key="12">
    <source>
        <dbReference type="Proteomes" id="UP001163046"/>
    </source>
</evidence>
<dbReference type="SUPFAM" id="SSF90123">
    <property type="entry name" value="ABC transporter transmembrane region"/>
    <property type="match status" value="1"/>
</dbReference>
<feature type="domain" description="ABC transmembrane type-1" evidence="10">
    <location>
        <begin position="99"/>
        <end position="200"/>
    </location>
</feature>
<dbReference type="InterPro" id="IPR050173">
    <property type="entry name" value="ABC_transporter_C-like"/>
</dbReference>
<evidence type="ECO:0000259" key="10">
    <source>
        <dbReference type="PROSITE" id="PS50929"/>
    </source>
</evidence>
<evidence type="ECO:0000313" key="11">
    <source>
        <dbReference type="EMBL" id="KAJ7325677.1"/>
    </source>
</evidence>
<dbReference type="Gene3D" id="1.20.1560.10">
    <property type="entry name" value="ABC transporter type 1, transmembrane domain"/>
    <property type="match status" value="1"/>
</dbReference>
<dbReference type="PANTHER" id="PTHR24223">
    <property type="entry name" value="ATP-BINDING CASSETTE SUB-FAMILY C"/>
    <property type="match status" value="1"/>
</dbReference>
<keyword evidence="4 9" id="KW-0812">Transmembrane</keyword>
<dbReference type="InterPro" id="IPR011527">
    <property type="entry name" value="ABC1_TM_dom"/>
</dbReference>
<comment type="caution">
    <text evidence="11">The sequence shown here is derived from an EMBL/GenBank/DDBJ whole genome shotgun (WGS) entry which is preliminary data.</text>
</comment>
<gene>
    <name evidence="11" type="ORF">OS493_029101</name>
</gene>
<keyword evidence="7 9" id="KW-1133">Transmembrane helix</keyword>
<dbReference type="GO" id="GO:0140359">
    <property type="term" value="F:ABC-type transporter activity"/>
    <property type="evidence" value="ECO:0007669"/>
    <property type="project" value="InterPro"/>
</dbReference>
<dbReference type="PROSITE" id="PS50929">
    <property type="entry name" value="ABC_TM1F"/>
    <property type="match status" value="1"/>
</dbReference>
<dbReference type="PANTHER" id="PTHR24223:SF456">
    <property type="entry name" value="MULTIDRUG RESISTANCE-ASSOCIATED PROTEIN LETHAL(2)03659"/>
    <property type="match status" value="1"/>
</dbReference>
<name>A0A9W9Y9A8_9CNID</name>
<evidence type="ECO:0000256" key="5">
    <source>
        <dbReference type="ARBA" id="ARBA00022741"/>
    </source>
</evidence>
<proteinExistence type="inferred from homology"/>
<dbReference type="Proteomes" id="UP001163046">
    <property type="component" value="Unassembled WGS sequence"/>
</dbReference>
<sequence length="204" mass="22976">MQSGSKSNNPRDGASALSIMFFWWMNDVLKLGNKRPLTDQDLFPLLEGHKSEVLIENAEKCWLEELRGRQSKNKKPRLWKAVARIIPWKSGLAMVTLHALRSLIFVFLPVCLWLVLKTLNDGPDLDMKFAFIYVALLGIIGAVKAASTQHYDYLTEQWGLKLKVALIGLVYKKVLSLNRHSLEATLSGNTINLVSNDAQKSKSP</sequence>
<dbReference type="AlphaFoldDB" id="A0A9W9Y9A8"/>
<dbReference type="InterPro" id="IPR036640">
    <property type="entry name" value="ABC1_TM_sf"/>
</dbReference>
<dbReference type="GO" id="GO:0005524">
    <property type="term" value="F:ATP binding"/>
    <property type="evidence" value="ECO:0007669"/>
    <property type="project" value="UniProtKB-KW"/>
</dbReference>
<evidence type="ECO:0000256" key="2">
    <source>
        <dbReference type="ARBA" id="ARBA00009726"/>
    </source>
</evidence>
<accession>A0A9W9Y9A8</accession>
<keyword evidence="6" id="KW-0067">ATP-binding</keyword>
<evidence type="ECO:0000256" key="8">
    <source>
        <dbReference type="ARBA" id="ARBA00023136"/>
    </source>
</evidence>
<protein>
    <recommendedName>
        <fullName evidence="10">ABC transmembrane type-1 domain-containing protein</fullName>
    </recommendedName>
</protein>
<comment type="subcellular location">
    <subcellularLocation>
        <location evidence="1">Membrane</location>
        <topology evidence="1">Multi-pass membrane protein</topology>
    </subcellularLocation>
</comment>
<organism evidence="11 12">
    <name type="scientific">Desmophyllum pertusum</name>
    <dbReference type="NCBI Taxonomy" id="174260"/>
    <lineage>
        <taxon>Eukaryota</taxon>
        <taxon>Metazoa</taxon>
        <taxon>Cnidaria</taxon>
        <taxon>Anthozoa</taxon>
        <taxon>Hexacorallia</taxon>
        <taxon>Scleractinia</taxon>
        <taxon>Caryophylliina</taxon>
        <taxon>Caryophylliidae</taxon>
        <taxon>Desmophyllum</taxon>
    </lineage>
</organism>
<dbReference type="GO" id="GO:0016020">
    <property type="term" value="C:membrane"/>
    <property type="evidence" value="ECO:0007669"/>
    <property type="project" value="UniProtKB-SubCell"/>
</dbReference>
<comment type="similarity">
    <text evidence="2">Belongs to the ABC transporter superfamily. ABCC family. Conjugate transporter (TC 3.A.1.208) subfamily.</text>
</comment>
<feature type="transmembrane region" description="Helical" evidence="9">
    <location>
        <begin position="128"/>
        <end position="146"/>
    </location>
</feature>
<keyword evidence="12" id="KW-1185">Reference proteome</keyword>
<keyword evidence="8 9" id="KW-0472">Membrane</keyword>
<dbReference type="OrthoDB" id="6500128at2759"/>
<evidence type="ECO:0000256" key="1">
    <source>
        <dbReference type="ARBA" id="ARBA00004141"/>
    </source>
</evidence>
<evidence type="ECO:0000256" key="6">
    <source>
        <dbReference type="ARBA" id="ARBA00022840"/>
    </source>
</evidence>
<feature type="transmembrane region" description="Helical" evidence="9">
    <location>
        <begin position="92"/>
        <end position="116"/>
    </location>
</feature>
<reference evidence="11" key="1">
    <citation type="submission" date="2023-01" db="EMBL/GenBank/DDBJ databases">
        <title>Genome assembly of the deep-sea coral Lophelia pertusa.</title>
        <authorList>
            <person name="Herrera S."/>
            <person name="Cordes E."/>
        </authorList>
    </citation>
    <scope>NUCLEOTIDE SEQUENCE</scope>
    <source>
        <strain evidence="11">USNM1676648</strain>
        <tissue evidence="11">Polyp</tissue>
    </source>
</reference>
<evidence type="ECO:0000256" key="9">
    <source>
        <dbReference type="SAM" id="Phobius"/>
    </source>
</evidence>
<keyword evidence="3" id="KW-0813">Transport</keyword>